<reference evidence="3" key="1">
    <citation type="journal article" date="2006" name="Science">
        <title>Ancient noncoding elements conserved in the human genome.</title>
        <authorList>
            <person name="Venkatesh B."/>
            <person name="Kirkness E.F."/>
            <person name="Loh Y.H."/>
            <person name="Halpern A.L."/>
            <person name="Lee A.P."/>
            <person name="Johnson J."/>
            <person name="Dandona N."/>
            <person name="Viswanathan L.D."/>
            <person name="Tay A."/>
            <person name="Venter J.C."/>
            <person name="Strausberg R.L."/>
            <person name="Brenner S."/>
        </authorList>
    </citation>
    <scope>NUCLEOTIDE SEQUENCE [LARGE SCALE GENOMIC DNA]</scope>
</reference>
<feature type="domain" description="Anticodon-binding" evidence="1">
    <location>
        <begin position="394"/>
        <end position="479"/>
    </location>
</feature>
<dbReference type="SUPFAM" id="SSF55681">
    <property type="entry name" value="Class II aaRS and biotin synthetases"/>
    <property type="match status" value="1"/>
</dbReference>
<protein>
    <submittedName>
        <fullName evidence="2">DNA polymerase gamma 2, accessory subunit</fullName>
    </submittedName>
</protein>
<evidence type="ECO:0000259" key="1">
    <source>
        <dbReference type="Pfam" id="PF03129"/>
    </source>
</evidence>
<dbReference type="InterPro" id="IPR004154">
    <property type="entry name" value="Anticodon-bd"/>
</dbReference>
<dbReference type="InterPro" id="IPR036621">
    <property type="entry name" value="Anticodon-bd_dom_sf"/>
</dbReference>
<reference evidence="2" key="4">
    <citation type="submission" date="2025-08" db="UniProtKB">
        <authorList>
            <consortium name="Ensembl"/>
        </authorList>
    </citation>
    <scope>IDENTIFICATION</scope>
</reference>
<dbReference type="Pfam" id="PF03129">
    <property type="entry name" value="HGTP_anticodon"/>
    <property type="match status" value="1"/>
</dbReference>
<dbReference type="AlphaFoldDB" id="A0A4W3KKC4"/>
<dbReference type="InterPro" id="IPR027031">
    <property type="entry name" value="Gly-tRNA_synthase/POLG2"/>
</dbReference>
<dbReference type="GO" id="GO:0006264">
    <property type="term" value="P:mitochondrial DNA replication"/>
    <property type="evidence" value="ECO:0007669"/>
    <property type="project" value="TreeGrafter"/>
</dbReference>
<evidence type="ECO:0000313" key="2">
    <source>
        <dbReference type="Ensembl" id="ENSCMIP00000048840.1"/>
    </source>
</evidence>
<name>A0A4W3KKC4_CALMI</name>
<sequence length="484" mass="55480">MFIFTFVNPSARIIYYLQTAMPLIVRKHSVWSVLKQLKTSNMVLKHDWQIFVNWYQSKKYTKSTFNPSGFTDVLISLCQSRRFIIEDIITQEALLNGSYSYGPLGMELKKNLITKWWDSMVLSKERVFGIETPQHMIGSLNSEDKTMTLVETEVLRAILRNKNLSMKETIASLEELLKKSAILRSNLLEGAFQLYAKSLNLVNEKLPFGLAEVGVCYQPVATEHETTSSAVRAGEVEVASLVWFSSPRTSGQWRDYWVRQRLLWWRKFARHPSSFTANDFQDENGIKGTALYFSFPWGKEPIETLLSLEEKEVVLKHLGSKSELQGRDGRKTVVPHVLSVSGNLDRGVMAYLTDSLHLSEQIDSKCSCNQKQVLKLHPFLVPIKVALDVGRGSTGELRQVCEGLFRQMLEKRINTWPGYLETAQVSMEQLFTKYDEMGVIFTIVINESTLESGLVQLRNRDTTMKETMHISEVIEFLTKYIQES</sequence>
<dbReference type="PANTHER" id="PTHR10745:SF8">
    <property type="entry name" value="DNA POLYMERASE SUBUNIT GAMMA-2, MITOCHONDRIAL"/>
    <property type="match status" value="1"/>
</dbReference>
<dbReference type="Ensembl" id="ENSCMIT00000049518.1">
    <property type="protein sequence ID" value="ENSCMIP00000048840.1"/>
    <property type="gene ID" value="ENSCMIG00000019935.1"/>
</dbReference>
<dbReference type="GO" id="GO:0005739">
    <property type="term" value="C:mitochondrion"/>
    <property type="evidence" value="ECO:0007669"/>
    <property type="project" value="TreeGrafter"/>
</dbReference>
<organism evidence="2 3">
    <name type="scientific">Callorhinchus milii</name>
    <name type="common">Ghost shark</name>
    <dbReference type="NCBI Taxonomy" id="7868"/>
    <lineage>
        <taxon>Eukaryota</taxon>
        <taxon>Metazoa</taxon>
        <taxon>Chordata</taxon>
        <taxon>Craniata</taxon>
        <taxon>Vertebrata</taxon>
        <taxon>Chondrichthyes</taxon>
        <taxon>Holocephali</taxon>
        <taxon>Chimaeriformes</taxon>
        <taxon>Callorhinchidae</taxon>
        <taxon>Callorhinchus</taxon>
    </lineage>
</organism>
<reference evidence="3" key="2">
    <citation type="journal article" date="2007" name="PLoS Biol.">
        <title>Survey sequencing and comparative analysis of the elephant shark (Callorhinchus milii) genome.</title>
        <authorList>
            <person name="Venkatesh B."/>
            <person name="Kirkness E.F."/>
            <person name="Loh Y.H."/>
            <person name="Halpern A.L."/>
            <person name="Lee A.P."/>
            <person name="Johnson J."/>
            <person name="Dandona N."/>
            <person name="Viswanathan L.D."/>
            <person name="Tay A."/>
            <person name="Venter J.C."/>
            <person name="Strausberg R.L."/>
            <person name="Brenner S."/>
        </authorList>
    </citation>
    <scope>NUCLEOTIDE SEQUENCE [LARGE SCALE GENOMIC DNA]</scope>
</reference>
<dbReference type="STRING" id="7868.ENSCMIP00000048840"/>
<dbReference type="InParanoid" id="A0A4W3KKC4"/>
<reference evidence="2" key="5">
    <citation type="submission" date="2025-09" db="UniProtKB">
        <authorList>
            <consortium name="Ensembl"/>
        </authorList>
    </citation>
    <scope>IDENTIFICATION</scope>
</reference>
<proteinExistence type="predicted"/>
<dbReference type="Proteomes" id="UP000314986">
    <property type="component" value="Unassembled WGS sequence"/>
</dbReference>
<dbReference type="OMA" id="WGQEVLE"/>
<evidence type="ECO:0000313" key="3">
    <source>
        <dbReference type="Proteomes" id="UP000314986"/>
    </source>
</evidence>
<reference evidence="3" key="3">
    <citation type="journal article" date="2014" name="Nature">
        <title>Elephant shark genome provides unique insights into gnathostome evolution.</title>
        <authorList>
            <consortium name="International Elephant Shark Genome Sequencing Consortium"/>
            <person name="Venkatesh B."/>
            <person name="Lee A.P."/>
            <person name="Ravi V."/>
            <person name="Maurya A.K."/>
            <person name="Lian M.M."/>
            <person name="Swann J.B."/>
            <person name="Ohta Y."/>
            <person name="Flajnik M.F."/>
            <person name="Sutoh Y."/>
            <person name="Kasahara M."/>
            <person name="Hoon S."/>
            <person name="Gangu V."/>
            <person name="Roy S.W."/>
            <person name="Irimia M."/>
            <person name="Korzh V."/>
            <person name="Kondrychyn I."/>
            <person name="Lim Z.W."/>
            <person name="Tay B.H."/>
            <person name="Tohari S."/>
            <person name="Kong K.W."/>
            <person name="Ho S."/>
            <person name="Lorente-Galdos B."/>
            <person name="Quilez J."/>
            <person name="Marques-Bonet T."/>
            <person name="Raney B.J."/>
            <person name="Ingham P.W."/>
            <person name="Tay A."/>
            <person name="Hillier L.W."/>
            <person name="Minx P."/>
            <person name="Boehm T."/>
            <person name="Wilson R.K."/>
            <person name="Brenner S."/>
            <person name="Warren W.C."/>
        </authorList>
    </citation>
    <scope>NUCLEOTIDE SEQUENCE [LARGE SCALE GENOMIC DNA]</scope>
</reference>
<dbReference type="SUPFAM" id="SSF52954">
    <property type="entry name" value="Class II aaRS ABD-related"/>
    <property type="match status" value="1"/>
</dbReference>
<dbReference type="InterPro" id="IPR045864">
    <property type="entry name" value="aa-tRNA-synth_II/BPL/LPL"/>
</dbReference>
<dbReference type="PANTHER" id="PTHR10745">
    <property type="entry name" value="GLYCYL-TRNA SYNTHETASE/DNA POLYMERASE SUBUNIT GAMMA-2"/>
    <property type="match status" value="1"/>
</dbReference>
<keyword evidence="3" id="KW-1185">Reference proteome</keyword>
<accession>A0A4W3KKC4</accession>
<dbReference type="Gene3D" id="3.30.930.10">
    <property type="entry name" value="Bira Bifunctional Protein, Domain 2"/>
    <property type="match status" value="1"/>
</dbReference>
<dbReference type="Gene3D" id="3.40.50.800">
    <property type="entry name" value="Anticodon-binding domain"/>
    <property type="match status" value="1"/>
</dbReference>
<dbReference type="GeneTree" id="ENSGT00940000153759"/>